<feature type="compositionally biased region" description="Low complexity" evidence="1">
    <location>
        <begin position="175"/>
        <end position="189"/>
    </location>
</feature>
<evidence type="ECO:0000313" key="2">
    <source>
        <dbReference type="EMBL" id="GAT03699.1"/>
    </source>
</evidence>
<proteinExistence type="predicted"/>
<organism evidence="2 3">
    <name type="scientific">Mycolicibacterium fortuitum subsp. acetamidolyticum</name>
    <dbReference type="NCBI Taxonomy" id="144550"/>
    <lineage>
        <taxon>Bacteria</taxon>
        <taxon>Bacillati</taxon>
        <taxon>Actinomycetota</taxon>
        <taxon>Actinomycetes</taxon>
        <taxon>Mycobacteriales</taxon>
        <taxon>Mycobacteriaceae</taxon>
        <taxon>Mycolicibacterium</taxon>
    </lineage>
</organism>
<dbReference type="AlphaFoldDB" id="A0A117IF45"/>
<evidence type="ECO:0000313" key="3">
    <source>
        <dbReference type="Proteomes" id="UP000069705"/>
    </source>
</evidence>
<feature type="compositionally biased region" description="Basic and acidic residues" evidence="1">
    <location>
        <begin position="135"/>
        <end position="155"/>
    </location>
</feature>
<feature type="region of interest" description="Disordered" evidence="1">
    <location>
        <begin position="309"/>
        <end position="484"/>
    </location>
</feature>
<reference evidence="2 3" key="1">
    <citation type="journal article" date="2016" name="Genome Announc.">
        <title>Draft Genome Sequences of Five Rapidly Growing Mycobacterium Species, M. thermoresistibile, M. fortuitum subsp. acetamidolyticum, M. canariasense, M. brisbanense, and M. novocastrense.</title>
        <authorList>
            <person name="Katahira K."/>
            <person name="Ogura Y."/>
            <person name="Gotoh Y."/>
            <person name="Hayashi T."/>
        </authorList>
    </citation>
    <scope>NUCLEOTIDE SEQUENCE [LARGE SCALE GENOMIC DNA]</scope>
    <source>
        <strain evidence="2 3">JCM6368</strain>
    </source>
</reference>
<feature type="compositionally biased region" description="Low complexity" evidence="1">
    <location>
        <begin position="391"/>
        <end position="407"/>
    </location>
</feature>
<feature type="compositionally biased region" description="Polar residues" evidence="1">
    <location>
        <begin position="352"/>
        <end position="371"/>
    </location>
</feature>
<evidence type="ECO:0000256" key="1">
    <source>
        <dbReference type="SAM" id="MobiDB-lite"/>
    </source>
</evidence>
<feature type="compositionally biased region" description="Low complexity" evidence="1">
    <location>
        <begin position="199"/>
        <end position="275"/>
    </location>
</feature>
<accession>A0A117IF45</accession>
<reference evidence="3" key="2">
    <citation type="submission" date="2016-02" db="EMBL/GenBank/DDBJ databases">
        <title>Draft genome sequence of five rapidly growing Mycobacterium species.</title>
        <authorList>
            <person name="Katahira K."/>
            <person name="Gotou Y."/>
            <person name="Iida K."/>
            <person name="Ogura Y."/>
            <person name="Hayashi T."/>
        </authorList>
    </citation>
    <scope>NUCLEOTIDE SEQUENCE [LARGE SCALE GENOMIC DNA]</scope>
    <source>
        <strain evidence="3">JCM6368</strain>
    </source>
</reference>
<feature type="compositionally biased region" description="Low complexity" evidence="1">
    <location>
        <begin position="317"/>
        <end position="351"/>
    </location>
</feature>
<dbReference type="RefSeq" id="WP_061264286.1">
    <property type="nucleotide sequence ID" value="NZ_BCSZ01000035.1"/>
</dbReference>
<dbReference type="Proteomes" id="UP000069705">
    <property type="component" value="Unassembled WGS sequence"/>
</dbReference>
<name>A0A117IF45_MYCFO</name>
<gene>
    <name evidence="2" type="ORF">RMCFA_3811</name>
</gene>
<feature type="compositionally biased region" description="Polar residues" evidence="1">
    <location>
        <begin position="439"/>
        <end position="448"/>
    </location>
</feature>
<dbReference type="EMBL" id="BCSZ01000035">
    <property type="protein sequence ID" value="GAT03699.1"/>
    <property type="molecule type" value="Genomic_DNA"/>
</dbReference>
<comment type="caution">
    <text evidence="2">The sequence shown here is derived from an EMBL/GenBank/DDBJ whole genome shotgun (WGS) entry which is preliminary data.</text>
</comment>
<feature type="region of interest" description="Disordered" evidence="1">
    <location>
        <begin position="135"/>
        <end position="294"/>
    </location>
</feature>
<sequence>MAPSGEHRPEDLGYSAVHSAAVATSNGAIALRKQVAELHTLGAGKTVATRCETLTAQAVAAEKLAANLAATAKALKLREDAAKAWNKNAPKDSEIKTAEEAVTAAKKKLQDASAASGDTSAASRELEAAQKKLGELHRKRREADKAFAKAEEKASLELAKIAPEDTSADSGNGTGSTPAPATSSPRPSGDTGKRSDPGKSTAGTAKPSATPAGTPSPSSAKPAETNTATPESAAALAALLGQQQQPQPQAQQAQPAAATPAAATPQVPQQSQPTQDKAKSTGTSPLDRILGSDGVFGLDDAARALGPTAVALGGGSAPTTSTPSTPAAAVTPSAPASSTTAPSTTGLSAGTVTQPVTSGTSATGLNTNTDVSGRAGEARNAFSPTGPETKTSSATGTGTNAAPASATVTRPMGGAGMPMVPMGAMGGPGSGAGKDREQAQTTLASGSEESYYLHGRQAVDAAVPGGTIAQKDHPRRRPPESDAA</sequence>
<protein>
    <submittedName>
        <fullName evidence="2">Uncharacterized protein</fullName>
    </submittedName>
</protein>